<accession>A0AAV6FNW0</accession>
<keyword evidence="3" id="KW-1185">Reference proteome</keyword>
<feature type="region of interest" description="Disordered" evidence="1">
    <location>
        <begin position="64"/>
        <end position="132"/>
    </location>
</feature>
<dbReference type="Proteomes" id="UP000823561">
    <property type="component" value="Chromosome 20"/>
</dbReference>
<evidence type="ECO:0000256" key="1">
    <source>
        <dbReference type="SAM" id="MobiDB-lite"/>
    </source>
</evidence>
<dbReference type="EMBL" id="JADWDJ010000020">
    <property type="protein sequence ID" value="KAG5264509.1"/>
    <property type="molecule type" value="Genomic_DNA"/>
</dbReference>
<protein>
    <submittedName>
        <fullName evidence="2">Uncharacterized protein</fullName>
    </submittedName>
</protein>
<feature type="compositionally biased region" description="Basic and acidic residues" evidence="1">
    <location>
        <begin position="64"/>
        <end position="114"/>
    </location>
</feature>
<evidence type="ECO:0000313" key="2">
    <source>
        <dbReference type="EMBL" id="KAG5264509.1"/>
    </source>
</evidence>
<dbReference type="AlphaFoldDB" id="A0AAV6FNW0"/>
<sequence length="132" mass="15662">MEETSGQQVLNDGLQSFISRKDLEHIIAKNQMLKGKIDLKFEKKMQQHMAEVLKKQQKIRAAELKKKRKLEEKTRKELEKVHKAELKEKQKKEAKEKNEAKKLEKKRAKEERARTSQPRFCCWRSSTAEEDA</sequence>
<reference evidence="2" key="1">
    <citation type="submission" date="2020-10" db="EMBL/GenBank/DDBJ databases">
        <title>Chromosome-scale genome assembly of the Allis shad, Alosa alosa.</title>
        <authorList>
            <person name="Margot Z."/>
            <person name="Christophe K."/>
            <person name="Cabau C."/>
            <person name="Louis A."/>
            <person name="Berthelot C."/>
            <person name="Parey E."/>
            <person name="Roest Crollius H."/>
            <person name="Montfort J."/>
            <person name="Robinson-Rechavi M."/>
            <person name="Bucao C."/>
            <person name="Bouchez O."/>
            <person name="Gislard M."/>
            <person name="Lluch J."/>
            <person name="Milhes M."/>
            <person name="Lampietro C."/>
            <person name="Lopez Roques C."/>
            <person name="Donnadieu C."/>
            <person name="Braasch I."/>
            <person name="Desvignes T."/>
            <person name="Postlethwait J."/>
            <person name="Bobe J."/>
            <person name="Guiguen Y."/>
        </authorList>
    </citation>
    <scope>NUCLEOTIDE SEQUENCE</scope>
    <source>
        <strain evidence="2">M-15738</strain>
        <tissue evidence="2">Blood</tissue>
    </source>
</reference>
<comment type="caution">
    <text evidence="2">The sequence shown here is derived from an EMBL/GenBank/DDBJ whole genome shotgun (WGS) entry which is preliminary data.</text>
</comment>
<gene>
    <name evidence="2" type="ORF">AALO_G00255030</name>
</gene>
<name>A0AAV6FNW0_9TELE</name>
<evidence type="ECO:0000313" key="3">
    <source>
        <dbReference type="Proteomes" id="UP000823561"/>
    </source>
</evidence>
<proteinExistence type="predicted"/>
<organism evidence="2 3">
    <name type="scientific">Alosa alosa</name>
    <name type="common">allis shad</name>
    <dbReference type="NCBI Taxonomy" id="278164"/>
    <lineage>
        <taxon>Eukaryota</taxon>
        <taxon>Metazoa</taxon>
        <taxon>Chordata</taxon>
        <taxon>Craniata</taxon>
        <taxon>Vertebrata</taxon>
        <taxon>Euteleostomi</taxon>
        <taxon>Actinopterygii</taxon>
        <taxon>Neopterygii</taxon>
        <taxon>Teleostei</taxon>
        <taxon>Clupei</taxon>
        <taxon>Clupeiformes</taxon>
        <taxon>Clupeoidei</taxon>
        <taxon>Clupeidae</taxon>
        <taxon>Alosa</taxon>
    </lineage>
</organism>